<dbReference type="InterPro" id="IPR000014">
    <property type="entry name" value="PAS"/>
</dbReference>
<feature type="domain" description="PAC" evidence="8">
    <location>
        <begin position="205"/>
        <end position="257"/>
    </location>
</feature>
<evidence type="ECO:0000259" key="7">
    <source>
        <dbReference type="PROSITE" id="PS50112"/>
    </source>
</evidence>
<feature type="domain" description="PAC" evidence="8">
    <location>
        <begin position="83"/>
        <end position="135"/>
    </location>
</feature>
<dbReference type="GO" id="GO:0006935">
    <property type="term" value="P:chemotaxis"/>
    <property type="evidence" value="ECO:0007669"/>
    <property type="project" value="UniProtKB-KW"/>
</dbReference>
<comment type="similarity">
    <text evidence="3">Belongs to the methyl-accepting chemotaxis (MCP) protein family.</text>
</comment>
<feature type="domain" description="PAS" evidence="7">
    <location>
        <begin position="24"/>
        <end position="54"/>
    </location>
</feature>
<dbReference type="PROSITE" id="PS50885">
    <property type="entry name" value="HAMP"/>
    <property type="match status" value="1"/>
</dbReference>
<keyword evidence="2" id="KW-0145">Chemotaxis</keyword>
<dbReference type="AlphaFoldDB" id="A0A918S7M8"/>
<sequence length="568" mass="61872">MLFSRRRAYEDKSKIDAISRSQAVIEFSLDGNVLSANENFLKTLGYESAEILGKHHRMFVADDHAKSPEYTEFWRSLAAGEFVSGAFKRIAKGGREIWIQASYNPIFDKAGRPVKVIKFATDITEQTRRALDSAGKMAAISRSQAVIEFNLDGTVITANDNFLGAVGYSLDEIRGRHHRMFCDPGYASSDEYEDFWRRLRGGDYMSAEYKRIGKGGKEIWIQASYNPVLDADGKPIKVVKFACDITERKRGEGIMDLLTESLEKMSKGDLTGRVDTQFTGRHEELRQAYNATLDKLVSIVSGLRETSARVRDATGEILSGANDLAQRTTRQAATIEETSASMEELSEAVVTNARHADAASGKARALTESARTGGKVMNEATEAMQRISASSHKISSIIGMIDDIAFQTNLLALNASVEAARAGEAGKGFAVVAVEVRRLAQSAAEASSEVKALIEQSSSEVGSGAKLVTEASRSLESILSGADESAELIERIARAGQHQSTAIESVNTAIRQLDEMTQHNAALVEETNAAIEQTEGQARELDRLVEAFRFGSGTSAQKRPPPRARVAA</sequence>
<dbReference type="Gene3D" id="1.10.287.950">
    <property type="entry name" value="Methyl-accepting chemotaxis protein"/>
    <property type="match status" value="1"/>
</dbReference>
<dbReference type="Proteomes" id="UP000646579">
    <property type="component" value="Unassembled WGS sequence"/>
</dbReference>
<dbReference type="PRINTS" id="PR00260">
    <property type="entry name" value="CHEMTRNSDUCR"/>
</dbReference>
<dbReference type="PANTHER" id="PTHR43531:SF11">
    <property type="entry name" value="METHYL-ACCEPTING CHEMOTAXIS PROTEIN 3"/>
    <property type="match status" value="1"/>
</dbReference>
<dbReference type="InterPro" id="IPR004090">
    <property type="entry name" value="Chemotax_Me-accpt_rcpt"/>
</dbReference>
<comment type="subcellular location">
    <subcellularLocation>
        <location evidence="1">Membrane</location>
    </subcellularLocation>
</comment>
<organism evidence="10 11">
    <name type="scientific">Devosia pacifica</name>
    <dbReference type="NCBI Taxonomy" id="1335967"/>
    <lineage>
        <taxon>Bacteria</taxon>
        <taxon>Pseudomonadati</taxon>
        <taxon>Pseudomonadota</taxon>
        <taxon>Alphaproteobacteria</taxon>
        <taxon>Hyphomicrobiales</taxon>
        <taxon>Devosiaceae</taxon>
        <taxon>Devosia</taxon>
    </lineage>
</organism>
<feature type="domain" description="Methyl-accepting transducer" evidence="6">
    <location>
        <begin position="306"/>
        <end position="535"/>
    </location>
</feature>
<dbReference type="EMBL" id="BMZE01000002">
    <property type="protein sequence ID" value="GHA25759.1"/>
    <property type="molecule type" value="Genomic_DNA"/>
</dbReference>
<dbReference type="PROSITE" id="PS50112">
    <property type="entry name" value="PAS"/>
    <property type="match status" value="1"/>
</dbReference>
<dbReference type="InterPro" id="IPR013655">
    <property type="entry name" value="PAS_fold_3"/>
</dbReference>
<dbReference type="FunFam" id="1.10.287.950:FF:000001">
    <property type="entry name" value="Methyl-accepting chemotaxis sensory transducer"/>
    <property type="match status" value="1"/>
</dbReference>
<evidence type="ECO:0000256" key="3">
    <source>
        <dbReference type="ARBA" id="ARBA00029447"/>
    </source>
</evidence>
<dbReference type="Pfam" id="PF08447">
    <property type="entry name" value="PAS_3"/>
    <property type="match status" value="2"/>
</dbReference>
<evidence type="ECO:0000259" key="6">
    <source>
        <dbReference type="PROSITE" id="PS50111"/>
    </source>
</evidence>
<dbReference type="CDD" id="cd00130">
    <property type="entry name" value="PAS"/>
    <property type="match status" value="2"/>
</dbReference>
<dbReference type="InterPro" id="IPR001610">
    <property type="entry name" value="PAC"/>
</dbReference>
<keyword evidence="4" id="KW-0807">Transducer</keyword>
<dbReference type="FunFam" id="3.30.450.20:FF:000103">
    <property type="entry name" value="Methyl-accepting chemotaxis protein"/>
    <property type="match status" value="1"/>
</dbReference>
<evidence type="ECO:0000259" key="9">
    <source>
        <dbReference type="PROSITE" id="PS50885"/>
    </source>
</evidence>
<dbReference type="InterPro" id="IPR004089">
    <property type="entry name" value="MCPsignal_dom"/>
</dbReference>
<dbReference type="InterPro" id="IPR003660">
    <property type="entry name" value="HAMP_dom"/>
</dbReference>
<dbReference type="Pfam" id="PF00015">
    <property type="entry name" value="MCPsignal"/>
    <property type="match status" value="1"/>
</dbReference>
<dbReference type="SMART" id="SM00283">
    <property type="entry name" value="MA"/>
    <property type="match status" value="1"/>
</dbReference>
<name>A0A918S7M8_9HYPH</name>
<reference evidence="10" key="1">
    <citation type="journal article" date="2014" name="Int. J. Syst. Evol. Microbiol.">
        <title>Complete genome sequence of Corynebacterium casei LMG S-19264T (=DSM 44701T), isolated from a smear-ripened cheese.</title>
        <authorList>
            <consortium name="US DOE Joint Genome Institute (JGI-PGF)"/>
            <person name="Walter F."/>
            <person name="Albersmeier A."/>
            <person name="Kalinowski J."/>
            <person name="Ruckert C."/>
        </authorList>
    </citation>
    <scope>NUCLEOTIDE SEQUENCE</scope>
    <source>
        <strain evidence="10">KCTC 32437</strain>
    </source>
</reference>
<dbReference type="InterPro" id="IPR051310">
    <property type="entry name" value="MCP_chemotaxis"/>
</dbReference>
<dbReference type="SUPFAM" id="SSF55785">
    <property type="entry name" value="PYP-like sensor domain (PAS domain)"/>
    <property type="match status" value="2"/>
</dbReference>
<evidence type="ECO:0000256" key="5">
    <source>
        <dbReference type="SAM" id="Coils"/>
    </source>
</evidence>
<dbReference type="InterPro" id="IPR000700">
    <property type="entry name" value="PAS-assoc_C"/>
</dbReference>
<dbReference type="Gene3D" id="3.30.450.20">
    <property type="entry name" value="PAS domain"/>
    <property type="match status" value="2"/>
</dbReference>
<protein>
    <submittedName>
        <fullName evidence="10">Methyl-accepting chemotaxis protein</fullName>
    </submittedName>
</protein>
<dbReference type="SUPFAM" id="SSF58104">
    <property type="entry name" value="Methyl-accepting chemotaxis protein (MCP) signaling domain"/>
    <property type="match status" value="1"/>
</dbReference>
<dbReference type="SMART" id="SM00091">
    <property type="entry name" value="PAS"/>
    <property type="match status" value="2"/>
</dbReference>
<dbReference type="PANTHER" id="PTHR43531">
    <property type="entry name" value="PROTEIN ICFG"/>
    <property type="match status" value="1"/>
</dbReference>
<dbReference type="GO" id="GO:0007165">
    <property type="term" value="P:signal transduction"/>
    <property type="evidence" value="ECO:0007669"/>
    <property type="project" value="UniProtKB-KW"/>
</dbReference>
<keyword evidence="11" id="KW-1185">Reference proteome</keyword>
<evidence type="ECO:0000256" key="2">
    <source>
        <dbReference type="ARBA" id="ARBA00022500"/>
    </source>
</evidence>
<proteinExistence type="inferred from homology"/>
<evidence type="ECO:0000313" key="11">
    <source>
        <dbReference type="Proteomes" id="UP000646579"/>
    </source>
</evidence>
<evidence type="ECO:0000256" key="1">
    <source>
        <dbReference type="ARBA" id="ARBA00004370"/>
    </source>
</evidence>
<evidence type="ECO:0000256" key="4">
    <source>
        <dbReference type="PROSITE-ProRule" id="PRU00284"/>
    </source>
</evidence>
<dbReference type="InterPro" id="IPR035965">
    <property type="entry name" value="PAS-like_dom_sf"/>
</dbReference>
<feature type="coiled-coil region" evidence="5">
    <location>
        <begin position="506"/>
        <end position="544"/>
    </location>
</feature>
<accession>A0A918S7M8</accession>
<keyword evidence="5" id="KW-0175">Coiled coil</keyword>
<reference evidence="10" key="2">
    <citation type="submission" date="2020-09" db="EMBL/GenBank/DDBJ databases">
        <authorList>
            <person name="Sun Q."/>
            <person name="Kim S."/>
        </authorList>
    </citation>
    <scope>NUCLEOTIDE SEQUENCE</scope>
    <source>
        <strain evidence="10">KCTC 32437</strain>
    </source>
</reference>
<gene>
    <name evidence="10" type="primary">mcpA</name>
    <name evidence="10" type="ORF">GCM10007989_21820</name>
</gene>
<comment type="caution">
    <text evidence="10">The sequence shown here is derived from an EMBL/GenBank/DDBJ whole genome shotgun (WGS) entry which is preliminary data.</text>
</comment>
<evidence type="ECO:0000259" key="8">
    <source>
        <dbReference type="PROSITE" id="PS50113"/>
    </source>
</evidence>
<dbReference type="RefSeq" id="WP_189425705.1">
    <property type="nucleotide sequence ID" value="NZ_BMZE01000002.1"/>
</dbReference>
<dbReference type="GO" id="GO:0016020">
    <property type="term" value="C:membrane"/>
    <property type="evidence" value="ECO:0007669"/>
    <property type="project" value="UniProtKB-SubCell"/>
</dbReference>
<dbReference type="NCBIfam" id="TIGR00229">
    <property type="entry name" value="sensory_box"/>
    <property type="match status" value="2"/>
</dbReference>
<dbReference type="SMART" id="SM00086">
    <property type="entry name" value="PAC"/>
    <property type="match status" value="2"/>
</dbReference>
<dbReference type="GO" id="GO:0004888">
    <property type="term" value="F:transmembrane signaling receptor activity"/>
    <property type="evidence" value="ECO:0007669"/>
    <property type="project" value="InterPro"/>
</dbReference>
<dbReference type="PROSITE" id="PS50111">
    <property type="entry name" value="CHEMOTAXIS_TRANSDUC_2"/>
    <property type="match status" value="1"/>
</dbReference>
<dbReference type="PROSITE" id="PS50113">
    <property type="entry name" value="PAC"/>
    <property type="match status" value="2"/>
</dbReference>
<feature type="domain" description="HAMP" evidence="9">
    <location>
        <begin position="249"/>
        <end position="301"/>
    </location>
</feature>
<evidence type="ECO:0000313" key="10">
    <source>
        <dbReference type="EMBL" id="GHA25759.1"/>
    </source>
</evidence>
<dbReference type="CDD" id="cd11386">
    <property type="entry name" value="MCP_signal"/>
    <property type="match status" value="1"/>
</dbReference>